<keyword evidence="7" id="KW-1185">Reference proteome</keyword>
<dbReference type="CDD" id="cd13401">
    <property type="entry name" value="Slt70-like"/>
    <property type="match status" value="1"/>
</dbReference>
<keyword evidence="3 4" id="KW-0732">Signal</keyword>
<evidence type="ECO:0000256" key="1">
    <source>
        <dbReference type="ARBA" id="ARBA00007734"/>
    </source>
</evidence>
<accession>A0A418W9B7</accession>
<evidence type="ECO:0000313" key="6">
    <source>
        <dbReference type="EMBL" id="RJF86620.1"/>
    </source>
</evidence>
<feature type="signal peptide" evidence="4">
    <location>
        <begin position="1"/>
        <end position="29"/>
    </location>
</feature>
<evidence type="ECO:0000256" key="3">
    <source>
        <dbReference type="ARBA" id="ARBA00022729"/>
    </source>
</evidence>
<dbReference type="InterPro" id="IPR023346">
    <property type="entry name" value="Lysozyme-like_dom_sf"/>
</dbReference>
<comment type="similarity">
    <text evidence="2">Belongs to the virb1 family.</text>
</comment>
<dbReference type="SUPFAM" id="SSF48435">
    <property type="entry name" value="Bacterial muramidases"/>
    <property type="match status" value="1"/>
</dbReference>
<evidence type="ECO:0000313" key="7">
    <source>
        <dbReference type="Proteomes" id="UP000284605"/>
    </source>
</evidence>
<protein>
    <submittedName>
        <fullName evidence="6">Lytic transglycosylase domain-containing protein</fullName>
    </submittedName>
</protein>
<dbReference type="EMBL" id="QYUK01000011">
    <property type="protein sequence ID" value="RJF86620.1"/>
    <property type="molecule type" value="Genomic_DNA"/>
</dbReference>
<dbReference type="GO" id="GO:0042597">
    <property type="term" value="C:periplasmic space"/>
    <property type="evidence" value="ECO:0007669"/>
    <property type="project" value="InterPro"/>
</dbReference>
<dbReference type="GO" id="GO:0004553">
    <property type="term" value="F:hydrolase activity, hydrolyzing O-glycosyl compounds"/>
    <property type="evidence" value="ECO:0007669"/>
    <property type="project" value="InterPro"/>
</dbReference>
<organism evidence="6 7">
    <name type="scientific">Oleomonas cavernae</name>
    <dbReference type="NCBI Taxonomy" id="2320859"/>
    <lineage>
        <taxon>Bacteria</taxon>
        <taxon>Pseudomonadati</taxon>
        <taxon>Pseudomonadota</taxon>
        <taxon>Alphaproteobacteria</taxon>
        <taxon>Acetobacterales</taxon>
        <taxon>Acetobacteraceae</taxon>
        <taxon>Oleomonas</taxon>
    </lineage>
</organism>
<dbReference type="PROSITE" id="PS00922">
    <property type="entry name" value="TRANSGLYCOSYLASE"/>
    <property type="match status" value="1"/>
</dbReference>
<dbReference type="Gene3D" id="1.10.530.10">
    <property type="match status" value="1"/>
</dbReference>
<dbReference type="Proteomes" id="UP000284605">
    <property type="component" value="Unassembled WGS sequence"/>
</dbReference>
<dbReference type="PANTHER" id="PTHR37423">
    <property type="entry name" value="SOLUBLE LYTIC MUREIN TRANSGLYCOSYLASE-RELATED"/>
    <property type="match status" value="1"/>
</dbReference>
<dbReference type="InterPro" id="IPR008939">
    <property type="entry name" value="Lytic_TGlycosylase_superhlx_U"/>
</dbReference>
<feature type="chain" id="PRO_5019395432" evidence="4">
    <location>
        <begin position="30"/>
        <end position="689"/>
    </location>
</feature>
<evidence type="ECO:0000256" key="4">
    <source>
        <dbReference type="SAM" id="SignalP"/>
    </source>
</evidence>
<dbReference type="Pfam" id="PF01464">
    <property type="entry name" value="SLT"/>
    <property type="match status" value="1"/>
</dbReference>
<comment type="caution">
    <text evidence="6">The sequence shown here is derived from an EMBL/GenBank/DDBJ whole genome shotgun (WGS) entry which is preliminary data.</text>
</comment>
<sequence>MRLATGMVLLALAAGAAATLAPFDHPAQAQTTAARFPSLLSASDRQIYTQAFAAAADGDWDNAAAIAAPARDRTLAKVIDWQRFLAKENYAGFDEIAQFVDRNPNWPRRATLLARAEAAIDPTATTPSRLITWFERNPPATGIGKLRFGAALLAAGDKARGLLLLRQGWIDADTDSLAEGQILASYGGQLTQADHIARMNRLLMDEDVAEARRLQPLLPPDYRAMSTAAISYILAAKTAAKDLAAVPAARRDEPGLLFARVRYLRSLDYDDQAVDLIASLPEGTTAQNAPKWWPHIRYAARRLVTAGRYQEAYRVARMHNLTDGTDYFEAEWTAGWIALRFLRQPDVGLRHFTAMSTKVKTPISVSRASYWAGRAAAAAGNAAAARTWYEKAAAQSQTFYGQLAAFELGETVSRALPVDPRPDAGAQATLDRDELVRAARMLIEIGEVNRIRPFLKQVMENNPSPALRALVADMAATNGGTYAGVIAAKEASLAGTFLGARGYPIMNMPEGALTERALALALTRQESEFRAEAVSPAGARGLMQLMPGTAKLVAKDLGLTFDQGRLTSDPSYNMTLGVAHLDELLEDFGGSYAMVAGAYNAGGGRIDQWVDRFGDPRSSTVDVVDWIEMVPFEETRNYIQRVIENTQVYRQRLAGSKQPALGIARDLLRGAGSRASPIVDRPYRGSTAG</sequence>
<feature type="domain" description="Transglycosylase SLT" evidence="5">
    <location>
        <begin position="516"/>
        <end position="615"/>
    </location>
</feature>
<reference evidence="6 7" key="1">
    <citation type="submission" date="2018-09" db="EMBL/GenBank/DDBJ databases">
        <authorList>
            <person name="Zhu H."/>
        </authorList>
    </citation>
    <scope>NUCLEOTIDE SEQUENCE [LARGE SCALE GENOMIC DNA]</scope>
    <source>
        <strain evidence="6 7">K1W22B-8</strain>
    </source>
</reference>
<evidence type="ECO:0000256" key="2">
    <source>
        <dbReference type="ARBA" id="ARBA00009387"/>
    </source>
</evidence>
<name>A0A418W9B7_9PROT</name>
<gene>
    <name evidence="6" type="ORF">D3874_05960</name>
</gene>
<dbReference type="GO" id="GO:0016020">
    <property type="term" value="C:membrane"/>
    <property type="evidence" value="ECO:0007669"/>
    <property type="project" value="InterPro"/>
</dbReference>
<dbReference type="AlphaFoldDB" id="A0A418W9B7"/>
<dbReference type="PANTHER" id="PTHR37423:SF2">
    <property type="entry name" value="MEMBRANE-BOUND LYTIC MUREIN TRANSGLYCOSYLASE C"/>
    <property type="match status" value="1"/>
</dbReference>
<dbReference type="InterPro" id="IPR008258">
    <property type="entry name" value="Transglycosylase_SLT_dom_1"/>
</dbReference>
<evidence type="ECO:0000259" key="5">
    <source>
        <dbReference type="Pfam" id="PF01464"/>
    </source>
</evidence>
<dbReference type="InterPro" id="IPR000189">
    <property type="entry name" value="Transglyc_AS"/>
</dbReference>
<dbReference type="SUPFAM" id="SSF53955">
    <property type="entry name" value="Lysozyme-like"/>
    <property type="match status" value="1"/>
</dbReference>
<dbReference type="Gene3D" id="1.25.20.10">
    <property type="entry name" value="Bacterial muramidases"/>
    <property type="match status" value="1"/>
</dbReference>
<dbReference type="GO" id="GO:0008933">
    <property type="term" value="F:peptidoglycan lytic transglycosylase activity"/>
    <property type="evidence" value="ECO:0007669"/>
    <property type="project" value="InterPro"/>
</dbReference>
<dbReference type="GO" id="GO:0000270">
    <property type="term" value="P:peptidoglycan metabolic process"/>
    <property type="evidence" value="ECO:0007669"/>
    <property type="project" value="InterPro"/>
</dbReference>
<proteinExistence type="inferred from homology"/>
<comment type="similarity">
    <text evidence="1">Belongs to the transglycosylase Slt family.</text>
</comment>